<dbReference type="Proteomes" id="UP001500729">
    <property type="component" value="Unassembled WGS sequence"/>
</dbReference>
<sequence length="161" mass="16554">MFAAFERRQVEEAGASPARSRHCHRGADSNDVTALRGGKAERALIREPGDSGRRDLRPGARTPRRVSSCAERAHPASAGRPARGAAAIPAEAAPQVAGSATGRSATPHSADSAPGHPATPHSADSAPGRPAARRERLAPSAAERGGSPAADRDRQPACSPR</sequence>
<feature type="compositionally biased region" description="Low complexity" evidence="1">
    <location>
        <begin position="75"/>
        <end position="98"/>
    </location>
</feature>
<comment type="caution">
    <text evidence="2">The sequence shown here is derived from an EMBL/GenBank/DDBJ whole genome shotgun (WGS) entry which is preliminary data.</text>
</comment>
<accession>A0ABP3LVB6</accession>
<evidence type="ECO:0000313" key="3">
    <source>
        <dbReference type="Proteomes" id="UP001500729"/>
    </source>
</evidence>
<feature type="compositionally biased region" description="Basic and acidic residues" evidence="1">
    <location>
        <begin position="38"/>
        <end position="58"/>
    </location>
</feature>
<evidence type="ECO:0000313" key="2">
    <source>
        <dbReference type="EMBL" id="GAA0507645.1"/>
    </source>
</evidence>
<organism evidence="2 3">
    <name type="scientific">Saccharopolyspora erythraea</name>
    <name type="common">Streptomyces erythraeus</name>
    <dbReference type="NCBI Taxonomy" id="1836"/>
    <lineage>
        <taxon>Bacteria</taxon>
        <taxon>Bacillati</taxon>
        <taxon>Actinomycetota</taxon>
        <taxon>Actinomycetes</taxon>
        <taxon>Pseudonocardiales</taxon>
        <taxon>Pseudonocardiaceae</taxon>
        <taxon>Saccharopolyspora</taxon>
    </lineage>
</organism>
<evidence type="ECO:0000256" key="1">
    <source>
        <dbReference type="SAM" id="MobiDB-lite"/>
    </source>
</evidence>
<dbReference type="EMBL" id="BAAAGS010000001">
    <property type="protein sequence ID" value="GAA0507645.1"/>
    <property type="molecule type" value="Genomic_DNA"/>
</dbReference>
<reference evidence="3" key="1">
    <citation type="journal article" date="2019" name="Int. J. Syst. Evol. Microbiol.">
        <title>The Global Catalogue of Microorganisms (GCM) 10K type strain sequencing project: providing services to taxonomists for standard genome sequencing and annotation.</title>
        <authorList>
            <consortium name="The Broad Institute Genomics Platform"/>
            <consortium name="The Broad Institute Genome Sequencing Center for Infectious Disease"/>
            <person name="Wu L."/>
            <person name="Ma J."/>
        </authorList>
    </citation>
    <scope>NUCLEOTIDE SEQUENCE [LARGE SCALE GENOMIC DNA]</scope>
    <source>
        <strain evidence="3">JCM 10303</strain>
    </source>
</reference>
<proteinExistence type="predicted"/>
<feature type="region of interest" description="Disordered" evidence="1">
    <location>
        <begin position="1"/>
        <end position="161"/>
    </location>
</feature>
<feature type="compositionally biased region" description="Basic and acidic residues" evidence="1">
    <location>
        <begin position="1"/>
        <end position="11"/>
    </location>
</feature>
<gene>
    <name evidence="2" type="ORF">GCM10009533_03040</name>
</gene>
<name>A0ABP3LVB6_SACER</name>
<protein>
    <submittedName>
        <fullName evidence="2">Uncharacterized protein</fullName>
    </submittedName>
</protein>
<keyword evidence="3" id="KW-1185">Reference proteome</keyword>